<dbReference type="Gene3D" id="2.60.120.10">
    <property type="entry name" value="Jelly Rolls"/>
    <property type="match status" value="1"/>
</dbReference>
<proteinExistence type="predicted"/>
<reference evidence="1" key="1">
    <citation type="submission" date="2020-02" db="EMBL/GenBank/DDBJ databases">
        <authorList>
            <person name="Meier V. D."/>
        </authorList>
    </citation>
    <scope>NUCLEOTIDE SEQUENCE</scope>
    <source>
        <strain evidence="1">AVDCRST_MAG59</strain>
    </source>
</reference>
<accession>A0A6J4VW88</accession>
<dbReference type="SUPFAM" id="SSF51182">
    <property type="entry name" value="RmlC-like cupins"/>
    <property type="match status" value="1"/>
</dbReference>
<evidence type="ECO:0000313" key="1">
    <source>
        <dbReference type="EMBL" id="CAA9584675.1"/>
    </source>
</evidence>
<sequence length="182" mass="17880">MPRFPVLLLAVIVVLLGVVGVGAHPVAAQDATPAAGMAEEGVAYEPVAFALGVELPSAADLFVVRLGLDPGAGFPIDASDPSSGILIVESGAFTVRMDAPLAVTRGADLLGALATAEATGDLASGAAAVAAGEEVTLEAGDAVFIPGNTAGEIRNDGQERAVGLAFLAAPPEGMGTEATPIP</sequence>
<protein>
    <submittedName>
        <fullName evidence="1">Uncharacterized protein</fullName>
    </submittedName>
</protein>
<dbReference type="InterPro" id="IPR011051">
    <property type="entry name" value="RmlC_Cupin_sf"/>
</dbReference>
<organism evidence="1">
    <name type="scientific">uncultured Thermomicrobiales bacterium</name>
    <dbReference type="NCBI Taxonomy" id="1645740"/>
    <lineage>
        <taxon>Bacteria</taxon>
        <taxon>Pseudomonadati</taxon>
        <taxon>Thermomicrobiota</taxon>
        <taxon>Thermomicrobia</taxon>
        <taxon>Thermomicrobiales</taxon>
        <taxon>environmental samples</taxon>
    </lineage>
</organism>
<dbReference type="InterPro" id="IPR014710">
    <property type="entry name" value="RmlC-like_jellyroll"/>
</dbReference>
<dbReference type="AlphaFoldDB" id="A0A6J4VW88"/>
<dbReference type="EMBL" id="CADCWF010000371">
    <property type="protein sequence ID" value="CAA9584675.1"/>
    <property type="molecule type" value="Genomic_DNA"/>
</dbReference>
<gene>
    <name evidence="1" type="ORF">AVDCRST_MAG59-5307</name>
</gene>
<name>A0A6J4VW88_9BACT</name>